<protein>
    <recommendedName>
        <fullName evidence="3">Ubiquitin-like domain-containing protein</fullName>
    </recommendedName>
</protein>
<evidence type="ECO:0000313" key="4">
    <source>
        <dbReference type="EMBL" id="KAL3108867.1"/>
    </source>
</evidence>
<dbReference type="SUPFAM" id="SSF54236">
    <property type="entry name" value="Ubiquitin-like"/>
    <property type="match status" value="1"/>
</dbReference>
<evidence type="ECO:0000256" key="2">
    <source>
        <dbReference type="SAM" id="MobiDB-lite"/>
    </source>
</evidence>
<name>A0ABD2L1S7_9BILA</name>
<organism evidence="4 5">
    <name type="scientific">Heterodera trifolii</name>
    <dbReference type="NCBI Taxonomy" id="157864"/>
    <lineage>
        <taxon>Eukaryota</taxon>
        <taxon>Metazoa</taxon>
        <taxon>Ecdysozoa</taxon>
        <taxon>Nematoda</taxon>
        <taxon>Chromadorea</taxon>
        <taxon>Rhabditida</taxon>
        <taxon>Tylenchina</taxon>
        <taxon>Tylenchomorpha</taxon>
        <taxon>Tylenchoidea</taxon>
        <taxon>Heteroderidae</taxon>
        <taxon>Heteroderinae</taxon>
        <taxon>Heterodera</taxon>
    </lineage>
</organism>
<dbReference type="InterPro" id="IPR050158">
    <property type="entry name" value="Ubiquitin_ubiquitin-like"/>
</dbReference>
<reference evidence="4 5" key="1">
    <citation type="submission" date="2024-10" db="EMBL/GenBank/DDBJ databases">
        <authorList>
            <person name="Kim D."/>
        </authorList>
    </citation>
    <scope>NUCLEOTIDE SEQUENCE [LARGE SCALE GENOMIC DNA]</scope>
    <source>
        <strain evidence="4">BH-2024</strain>
    </source>
</reference>
<dbReference type="Pfam" id="PF00240">
    <property type="entry name" value="ubiquitin"/>
    <property type="match status" value="1"/>
</dbReference>
<dbReference type="EMBL" id="JBICBT010000582">
    <property type="protein sequence ID" value="KAL3108867.1"/>
    <property type="molecule type" value="Genomic_DNA"/>
</dbReference>
<evidence type="ECO:0000259" key="3">
    <source>
        <dbReference type="PROSITE" id="PS50053"/>
    </source>
</evidence>
<accession>A0ABD2L1S7</accession>
<dbReference type="InterPro" id="IPR000626">
    <property type="entry name" value="Ubiquitin-like_dom"/>
</dbReference>
<dbReference type="InterPro" id="IPR029071">
    <property type="entry name" value="Ubiquitin-like_domsf"/>
</dbReference>
<dbReference type="PROSITE" id="PS50053">
    <property type="entry name" value="UBIQUITIN_2"/>
    <property type="match status" value="1"/>
</dbReference>
<dbReference type="SMART" id="SM00213">
    <property type="entry name" value="UBQ"/>
    <property type="match status" value="1"/>
</dbReference>
<gene>
    <name evidence="4" type="ORF">niasHT_015043</name>
</gene>
<dbReference type="PANTHER" id="PTHR10666">
    <property type="entry name" value="UBIQUITIN"/>
    <property type="match status" value="1"/>
</dbReference>
<dbReference type="PRINTS" id="PR00348">
    <property type="entry name" value="UBIQUITIN"/>
</dbReference>
<keyword evidence="1" id="KW-0175">Coiled coil</keyword>
<keyword evidence="5" id="KW-1185">Reference proteome</keyword>
<dbReference type="Gene3D" id="3.10.20.90">
    <property type="entry name" value="Phosphatidylinositol 3-kinase Catalytic Subunit, Chain A, domain 1"/>
    <property type="match status" value="1"/>
</dbReference>
<feature type="region of interest" description="Disordered" evidence="2">
    <location>
        <begin position="47"/>
        <end position="66"/>
    </location>
</feature>
<evidence type="ECO:0000256" key="1">
    <source>
        <dbReference type="SAM" id="Coils"/>
    </source>
</evidence>
<feature type="coiled-coil region" evidence="1">
    <location>
        <begin position="16"/>
        <end position="43"/>
    </location>
</feature>
<sequence length="288" mass="33065">MGDITDQNNLWPSFALSEDGNELEQLEAQRKAIEAKIAAELARRQMKMEGNEATPKRKRNLEGLTNNGNGFFDNSLSSKVEELSRKCEQLEKGLSEAKRTEEDKLSKVEAENQRETLDELYEMKTKVAKMEQQENALIEQIQKLDEEQKKCLDKYAELEKELARKYICIGQFVKHLARIDEIETQIKELKEIQKRTLPTSSQSVAAQNRHGFKIYVKMLTGKTLTLIDLLPSNTIEEIKTKIERIEGILIDHQRLVFAERRLDDSRTLKNCNIGNGSTIHCFLFACGC</sequence>
<feature type="coiled-coil region" evidence="1">
    <location>
        <begin position="80"/>
        <end position="192"/>
    </location>
</feature>
<feature type="domain" description="Ubiquitin-like" evidence="3">
    <location>
        <begin position="212"/>
        <end position="280"/>
    </location>
</feature>
<dbReference type="InterPro" id="IPR019956">
    <property type="entry name" value="Ubiquitin_dom"/>
</dbReference>
<proteinExistence type="predicted"/>
<dbReference type="Proteomes" id="UP001620626">
    <property type="component" value="Unassembled WGS sequence"/>
</dbReference>
<comment type="caution">
    <text evidence="4">The sequence shown here is derived from an EMBL/GenBank/DDBJ whole genome shotgun (WGS) entry which is preliminary data.</text>
</comment>
<dbReference type="AlphaFoldDB" id="A0ABD2L1S7"/>
<evidence type="ECO:0000313" key="5">
    <source>
        <dbReference type="Proteomes" id="UP001620626"/>
    </source>
</evidence>